<dbReference type="EMBL" id="MU854430">
    <property type="protein sequence ID" value="KAK4038393.1"/>
    <property type="molecule type" value="Genomic_DNA"/>
</dbReference>
<comment type="caution">
    <text evidence="3">The sequence shown here is derived from an EMBL/GenBank/DDBJ whole genome shotgun (WGS) entry which is preliminary data.</text>
</comment>
<protein>
    <submittedName>
        <fullName evidence="3">HET-domain-containing protein</fullName>
    </submittedName>
</protein>
<sequence length="1287" mass="142363">MASRQTLLSNILSMGRVTPERELEMRDTLFQQLWEMFKAFQDPSHLYGAIDQLETILRRLPSTSPKLPEYLDALSNLRVSEFEITDAAPALDQAIELSLKAKNEAVRMGIPDSNKDLYLTILNGLGCSQSFRFHHLQRPQDLDDAVETGRELVSMAPKGSDSYLMGLSNLTSRLWNRYRTRRNSADCDEAMRFLDQLILESPPDSTHHSNANLHRYTMAYAKFGDTGSLDDLGDAIRHAESAKEQMERNRTMENFGQLLEHLGGMYGDRYDKQKDLEDLRMSLSFSEQGVRWKAPTHPSTGPSLWKYLLRAQELGKKTSDAAEAETLIETANELMASMPKGDYTRRDVNQWLYGDLLTRRYTMTSKLDHLLAVVHNAKEMGYLGKIAKAPDDNRIRRLACERLPGYFRTACETNGVQNASITLWNQKKHMVMIFAEAIEAGEDVEEEELDQRVADAVAKEEAAQEAAKGRPRWTWPEYTNEFGVRSLAVDTVTKKLIMGMPDVVQKIFGYTDMSPLPLDQFVQQEIRLEKEALERETKEGLHPNPHLCRVCRKLKALEPSPDGGWKWNAKTTFIPYGNYNQVFMRQACAVCSLLLSLIRFDGRLHPTLASIDPEVQGFALEEVQLDEFEKVLSGGDQVLRVSYGLKEVGTLSILGSTNTRSLHPELPLRRLKAALRECDSDHGRQCNRQALASQLSAPIDMLQIDVIDECLVQTTSAVKYFALSYVWGKVPMAETLKSNLASRLLKGALGALGADSSSPIPQTIADAMALVKSLGERYLWVDAFCIVQDDELTKQQSIQQMDTVYSRAFATIVVLSGSDAASGIPGVRPGSRTPLPSSTLSVSDRSATLSLDPSSAQIDQVIIAASPPPLSLAIASSTWNTRAWTCQERLLSARCIYLAANAVYFHCRQKTTLCETGKPEPAAAPGRGILDNALHELQQINTNLTDPQSGRAGDAVLRVVFGTYKGLVEGYTPRKLTFQGDALNAFAGVFAAMGKHMVTGSDAVCGLPAAFLDLALLWTPVRALTRREEAVVGGDAFAAFSSSSADGRGKCPGWSWAGWVGPVEYRLFSEEERKRPLPVSLVVDGFRVHRGGKVLKAAGRRSSVDDKDDQQQQQQQQQQPALSIRDADSDSDTLTADHVENVLQFSAPVVPSSSFTRGNGLEHLCHKGENHSTGEQAVYRLYDRDGKHCGLSFEPMVPFDSSLPQSFVGILQHGETGVPFKGPNRVEGDIPLFDLSVYKASGPESGVVDALLVVEDGEGIARRVSVARIHVKAWEGMGGEVRRVMLG</sequence>
<evidence type="ECO:0000313" key="4">
    <source>
        <dbReference type="Proteomes" id="UP001303115"/>
    </source>
</evidence>
<dbReference type="InterPro" id="IPR011990">
    <property type="entry name" value="TPR-like_helical_dom_sf"/>
</dbReference>
<dbReference type="PANTHER" id="PTHR33112">
    <property type="entry name" value="DOMAIN PROTEIN, PUTATIVE-RELATED"/>
    <property type="match status" value="1"/>
</dbReference>
<feature type="region of interest" description="Disordered" evidence="1">
    <location>
        <begin position="1098"/>
        <end position="1131"/>
    </location>
</feature>
<proteinExistence type="predicted"/>
<keyword evidence="4" id="KW-1185">Reference proteome</keyword>
<organism evidence="3 4">
    <name type="scientific">Parachaetomium inaequale</name>
    <dbReference type="NCBI Taxonomy" id="2588326"/>
    <lineage>
        <taxon>Eukaryota</taxon>
        <taxon>Fungi</taxon>
        <taxon>Dikarya</taxon>
        <taxon>Ascomycota</taxon>
        <taxon>Pezizomycotina</taxon>
        <taxon>Sordariomycetes</taxon>
        <taxon>Sordariomycetidae</taxon>
        <taxon>Sordariales</taxon>
        <taxon>Chaetomiaceae</taxon>
        <taxon>Parachaetomium</taxon>
    </lineage>
</organism>
<name>A0AAN6SQJ7_9PEZI</name>
<evidence type="ECO:0000313" key="3">
    <source>
        <dbReference type="EMBL" id="KAK4038393.1"/>
    </source>
</evidence>
<feature type="domain" description="Heterokaryon incompatibility" evidence="2">
    <location>
        <begin position="720"/>
        <end position="888"/>
    </location>
</feature>
<dbReference type="PANTHER" id="PTHR33112:SF12">
    <property type="entry name" value="HETEROKARYON INCOMPATIBILITY DOMAIN-CONTAINING PROTEIN"/>
    <property type="match status" value="1"/>
</dbReference>
<gene>
    <name evidence="3" type="ORF">C8A01DRAFT_17490</name>
</gene>
<dbReference type="Proteomes" id="UP001303115">
    <property type="component" value="Unassembled WGS sequence"/>
</dbReference>
<dbReference type="InterPro" id="IPR010730">
    <property type="entry name" value="HET"/>
</dbReference>
<accession>A0AAN6SQJ7</accession>
<evidence type="ECO:0000256" key="1">
    <source>
        <dbReference type="SAM" id="MobiDB-lite"/>
    </source>
</evidence>
<dbReference type="Gene3D" id="1.25.40.10">
    <property type="entry name" value="Tetratricopeptide repeat domain"/>
    <property type="match status" value="1"/>
</dbReference>
<reference evidence="4" key="1">
    <citation type="journal article" date="2023" name="Mol. Phylogenet. Evol.">
        <title>Genome-scale phylogeny and comparative genomics of the fungal order Sordariales.</title>
        <authorList>
            <person name="Hensen N."/>
            <person name="Bonometti L."/>
            <person name="Westerberg I."/>
            <person name="Brannstrom I.O."/>
            <person name="Guillou S."/>
            <person name="Cros-Aarteil S."/>
            <person name="Calhoun S."/>
            <person name="Haridas S."/>
            <person name="Kuo A."/>
            <person name="Mondo S."/>
            <person name="Pangilinan J."/>
            <person name="Riley R."/>
            <person name="LaButti K."/>
            <person name="Andreopoulos B."/>
            <person name="Lipzen A."/>
            <person name="Chen C."/>
            <person name="Yan M."/>
            <person name="Daum C."/>
            <person name="Ng V."/>
            <person name="Clum A."/>
            <person name="Steindorff A."/>
            <person name="Ohm R.A."/>
            <person name="Martin F."/>
            <person name="Silar P."/>
            <person name="Natvig D.O."/>
            <person name="Lalanne C."/>
            <person name="Gautier V."/>
            <person name="Ament-Velasquez S.L."/>
            <person name="Kruys A."/>
            <person name="Hutchinson M.I."/>
            <person name="Powell A.J."/>
            <person name="Barry K."/>
            <person name="Miller A.N."/>
            <person name="Grigoriev I.V."/>
            <person name="Debuchy R."/>
            <person name="Gladieux P."/>
            <person name="Hiltunen Thoren M."/>
            <person name="Johannesson H."/>
        </authorList>
    </citation>
    <scope>NUCLEOTIDE SEQUENCE [LARGE SCALE GENOMIC DNA]</scope>
    <source>
        <strain evidence="4">CBS 284.82</strain>
    </source>
</reference>
<evidence type="ECO:0000259" key="2">
    <source>
        <dbReference type="Pfam" id="PF06985"/>
    </source>
</evidence>
<dbReference type="Pfam" id="PF06985">
    <property type="entry name" value="HET"/>
    <property type="match status" value="1"/>
</dbReference>